<keyword evidence="6 10" id="KW-1133">Transmembrane helix</keyword>
<proteinExistence type="inferred from homology"/>
<dbReference type="SUPFAM" id="SSF56176">
    <property type="entry name" value="FAD-binding/transporter-associated domain-like"/>
    <property type="match status" value="1"/>
</dbReference>
<gene>
    <name evidence="14" type="ORF">GBA65_16875</name>
</gene>
<evidence type="ECO:0000256" key="9">
    <source>
        <dbReference type="PROSITE-ProRule" id="PRU00703"/>
    </source>
</evidence>
<accession>A0A6G8Q0C6</accession>
<keyword evidence="3" id="KW-1003">Cell membrane</keyword>
<feature type="transmembrane region" description="Helical" evidence="11">
    <location>
        <begin position="146"/>
        <end position="169"/>
    </location>
</feature>
<dbReference type="InterPro" id="IPR016169">
    <property type="entry name" value="FAD-bd_PCMH_sub2"/>
</dbReference>
<comment type="subcellular location">
    <subcellularLocation>
        <location evidence="1">Cell membrane</location>
        <topology evidence="1">Multi-pass membrane protein</topology>
    </subcellularLocation>
</comment>
<evidence type="ECO:0000256" key="10">
    <source>
        <dbReference type="PROSITE-ProRule" id="PRU01193"/>
    </source>
</evidence>
<evidence type="ECO:0000313" key="15">
    <source>
        <dbReference type="Proteomes" id="UP000502706"/>
    </source>
</evidence>
<dbReference type="InterPro" id="IPR044751">
    <property type="entry name" value="Ion_transp-like_CBS"/>
</dbReference>
<dbReference type="Pfam" id="PF03471">
    <property type="entry name" value="CorC_HlyC"/>
    <property type="match status" value="1"/>
</dbReference>
<dbReference type="PANTHER" id="PTHR43099">
    <property type="entry name" value="UPF0053 PROTEIN YRKA"/>
    <property type="match status" value="1"/>
</dbReference>
<evidence type="ECO:0000259" key="13">
    <source>
        <dbReference type="PROSITE" id="PS51846"/>
    </source>
</evidence>
<reference evidence="14 15" key="1">
    <citation type="submission" date="2019-10" db="EMBL/GenBank/DDBJ databases">
        <title>Rubrobacter sp nov SCSIO 52915 isolated from a deep-sea sediment in the South China Sea.</title>
        <authorList>
            <person name="Chen R.W."/>
        </authorList>
    </citation>
    <scope>NUCLEOTIDE SEQUENCE [LARGE SCALE GENOMIC DNA]</scope>
    <source>
        <strain evidence="14 15">SCSIO 52915</strain>
    </source>
</reference>
<dbReference type="InterPro" id="IPR000644">
    <property type="entry name" value="CBS_dom"/>
</dbReference>
<dbReference type="InterPro" id="IPR046342">
    <property type="entry name" value="CBS_dom_sf"/>
</dbReference>
<dbReference type="SMART" id="SM01091">
    <property type="entry name" value="CorC_HlyC"/>
    <property type="match status" value="1"/>
</dbReference>
<keyword evidence="15" id="KW-1185">Reference proteome</keyword>
<evidence type="ECO:0000256" key="2">
    <source>
        <dbReference type="ARBA" id="ARBA00006337"/>
    </source>
</evidence>
<dbReference type="FunFam" id="3.30.465.10:FF:000023">
    <property type="entry name" value="Magnesium and cobalt transporter"/>
    <property type="match status" value="1"/>
</dbReference>
<dbReference type="SUPFAM" id="SSF54631">
    <property type="entry name" value="CBS-domain pair"/>
    <property type="match status" value="1"/>
</dbReference>
<dbReference type="AlphaFoldDB" id="A0A6G8Q0C6"/>
<dbReference type="PANTHER" id="PTHR43099:SF5">
    <property type="entry name" value="HLYC_CORC FAMILY TRANSPORTER"/>
    <property type="match status" value="1"/>
</dbReference>
<dbReference type="InterPro" id="IPR002550">
    <property type="entry name" value="CNNM"/>
</dbReference>
<evidence type="ECO:0000256" key="4">
    <source>
        <dbReference type="ARBA" id="ARBA00022692"/>
    </source>
</evidence>
<evidence type="ECO:0000256" key="1">
    <source>
        <dbReference type="ARBA" id="ARBA00004651"/>
    </source>
</evidence>
<dbReference type="Pfam" id="PF00571">
    <property type="entry name" value="CBS"/>
    <property type="match status" value="1"/>
</dbReference>
<evidence type="ECO:0000256" key="5">
    <source>
        <dbReference type="ARBA" id="ARBA00022737"/>
    </source>
</evidence>
<sequence>MITIALQIAVVVLLTVLNGVFAMSETALVSSRKSRLKQRAEGGDRGASTALGLSEEPTRFLSTVQIGISLIGVLAGAFGGATLAEPLAGALGTVPLLAPYATPIAFVVVVTAITYLSLIIGELVPKRLALNDPESVASRMSRPMRFLSVLSAPAVWLLAASTEAVLRLLGARRSDEPPVTEVEVEGLLEEGARAGVFEEAERDLVGRALRLDDRPVRELMTPRPKIIWLDLDDSPEEHRRIIAESRHAYYPVARGDLDEISGLASAKEAGARALGGEPADLLGELRKPPLVPEGAPATAALQAFKRFGLPLAIVVDERGNVEGLVTTSDVLEALVGDMEGEDGTGDDPTMVRRADGSWLVDGLLSADELQGRLGLRDLPGGEGEYRTVGGLAMSLLERVPATGDRFEWEGFSFEVVDMDGRRVDKVLVTGDREARSSPP</sequence>
<dbReference type="Pfam" id="PF01595">
    <property type="entry name" value="CNNM"/>
    <property type="match status" value="1"/>
</dbReference>
<dbReference type="RefSeq" id="WP_166397596.1">
    <property type="nucleotide sequence ID" value="NZ_CP045121.1"/>
</dbReference>
<dbReference type="Gene3D" id="3.30.465.10">
    <property type="match status" value="1"/>
</dbReference>
<feature type="transmembrane region" description="Helical" evidence="11">
    <location>
        <begin position="6"/>
        <end position="29"/>
    </location>
</feature>
<feature type="domain" description="CNNM transmembrane" evidence="13">
    <location>
        <begin position="1"/>
        <end position="201"/>
    </location>
</feature>
<comment type="similarity">
    <text evidence="2">Belongs to the UPF0053 family.</text>
</comment>
<name>A0A6G8Q0C6_9ACTN</name>
<dbReference type="InterPro" id="IPR005170">
    <property type="entry name" value="Transptr-assoc_dom"/>
</dbReference>
<evidence type="ECO:0000256" key="11">
    <source>
        <dbReference type="SAM" id="Phobius"/>
    </source>
</evidence>
<dbReference type="GO" id="GO:0005886">
    <property type="term" value="C:plasma membrane"/>
    <property type="evidence" value="ECO:0007669"/>
    <property type="project" value="UniProtKB-SubCell"/>
</dbReference>
<evidence type="ECO:0000256" key="3">
    <source>
        <dbReference type="ARBA" id="ARBA00022475"/>
    </source>
</evidence>
<dbReference type="GO" id="GO:0050660">
    <property type="term" value="F:flavin adenine dinucleotide binding"/>
    <property type="evidence" value="ECO:0007669"/>
    <property type="project" value="InterPro"/>
</dbReference>
<dbReference type="KEGG" id="rmar:GBA65_16875"/>
<keyword evidence="5" id="KW-0677">Repeat</keyword>
<dbReference type="CDD" id="cd04590">
    <property type="entry name" value="CBS_pair_CorC_HlyC_assoc"/>
    <property type="match status" value="1"/>
</dbReference>
<evidence type="ECO:0000313" key="14">
    <source>
        <dbReference type="EMBL" id="QIN79921.1"/>
    </source>
</evidence>
<feature type="domain" description="CBS" evidence="12">
    <location>
        <begin position="284"/>
        <end position="343"/>
    </location>
</feature>
<dbReference type="EMBL" id="CP045121">
    <property type="protein sequence ID" value="QIN79921.1"/>
    <property type="molecule type" value="Genomic_DNA"/>
</dbReference>
<dbReference type="PROSITE" id="PS51846">
    <property type="entry name" value="CNNM"/>
    <property type="match status" value="1"/>
</dbReference>
<feature type="transmembrane region" description="Helical" evidence="11">
    <location>
        <begin position="60"/>
        <end position="84"/>
    </location>
</feature>
<evidence type="ECO:0000256" key="8">
    <source>
        <dbReference type="ARBA" id="ARBA00023136"/>
    </source>
</evidence>
<protein>
    <submittedName>
        <fullName evidence="14">DUF21 domain-containing protein</fullName>
    </submittedName>
</protein>
<evidence type="ECO:0000256" key="6">
    <source>
        <dbReference type="ARBA" id="ARBA00022989"/>
    </source>
</evidence>
<dbReference type="InterPro" id="IPR036318">
    <property type="entry name" value="FAD-bd_PCMH-like_sf"/>
</dbReference>
<organism evidence="14 15">
    <name type="scientific">Rubrobacter marinus</name>
    <dbReference type="NCBI Taxonomy" id="2653852"/>
    <lineage>
        <taxon>Bacteria</taxon>
        <taxon>Bacillati</taxon>
        <taxon>Actinomycetota</taxon>
        <taxon>Rubrobacteria</taxon>
        <taxon>Rubrobacterales</taxon>
        <taxon>Rubrobacteraceae</taxon>
        <taxon>Rubrobacter</taxon>
    </lineage>
</organism>
<feature type="transmembrane region" description="Helical" evidence="11">
    <location>
        <begin position="104"/>
        <end position="125"/>
    </location>
</feature>
<dbReference type="Gene3D" id="3.10.580.10">
    <property type="entry name" value="CBS-domain"/>
    <property type="match status" value="1"/>
</dbReference>
<dbReference type="InterPro" id="IPR051676">
    <property type="entry name" value="UPF0053_domain"/>
</dbReference>
<keyword evidence="7 9" id="KW-0129">CBS domain</keyword>
<evidence type="ECO:0000259" key="12">
    <source>
        <dbReference type="PROSITE" id="PS51371"/>
    </source>
</evidence>
<dbReference type="PROSITE" id="PS51371">
    <property type="entry name" value="CBS"/>
    <property type="match status" value="1"/>
</dbReference>
<keyword evidence="4 10" id="KW-0812">Transmembrane</keyword>
<evidence type="ECO:0000256" key="7">
    <source>
        <dbReference type="ARBA" id="ARBA00023122"/>
    </source>
</evidence>
<dbReference type="Proteomes" id="UP000502706">
    <property type="component" value="Chromosome"/>
</dbReference>
<keyword evidence="8 10" id="KW-0472">Membrane</keyword>